<keyword evidence="2" id="KW-1185">Reference proteome</keyword>
<dbReference type="EMBL" id="JABSTQ010009708">
    <property type="protein sequence ID" value="KAG0426555.1"/>
    <property type="molecule type" value="Genomic_DNA"/>
</dbReference>
<proteinExistence type="predicted"/>
<protein>
    <submittedName>
        <fullName evidence="1">Uncharacterized protein</fullName>
    </submittedName>
</protein>
<organism evidence="1 2">
    <name type="scientific">Ixodes persulcatus</name>
    <name type="common">Taiga tick</name>
    <dbReference type="NCBI Taxonomy" id="34615"/>
    <lineage>
        <taxon>Eukaryota</taxon>
        <taxon>Metazoa</taxon>
        <taxon>Ecdysozoa</taxon>
        <taxon>Arthropoda</taxon>
        <taxon>Chelicerata</taxon>
        <taxon>Arachnida</taxon>
        <taxon>Acari</taxon>
        <taxon>Parasitiformes</taxon>
        <taxon>Ixodida</taxon>
        <taxon>Ixodoidea</taxon>
        <taxon>Ixodidae</taxon>
        <taxon>Ixodinae</taxon>
        <taxon>Ixodes</taxon>
    </lineage>
</organism>
<evidence type="ECO:0000313" key="2">
    <source>
        <dbReference type="Proteomes" id="UP000805193"/>
    </source>
</evidence>
<evidence type="ECO:0000313" key="1">
    <source>
        <dbReference type="EMBL" id="KAG0426555.1"/>
    </source>
</evidence>
<comment type="caution">
    <text evidence="1">The sequence shown here is derived from an EMBL/GenBank/DDBJ whole genome shotgun (WGS) entry which is preliminary data.</text>
</comment>
<reference evidence="1 2" key="1">
    <citation type="journal article" date="2020" name="Cell">
        <title>Large-Scale Comparative Analyses of Tick Genomes Elucidate Their Genetic Diversity and Vector Capacities.</title>
        <authorList>
            <consortium name="Tick Genome and Microbiome Consortium (TIGMIC)"/>
            <person name="Jia N."/>
            <person name="Wang J."/>
            <person name="Shi W."/>
            <person name="Du L."/>
            <person name="Sun Y."/>
            <person name="Zhan W."/>
            <person name="Jiang J.F."/>
            <person name="Wang Q."/>
            <person name="Zhang B."/>
            <person name="Ji P."/>
            <person name="Bell-Sakyi L."/>
            <person name="Cui X.M."/>
            <person name="Yuan T.T."/>
            <person name="Jiang B.G."/>
            <person name="Yang W.F."/>
            <person name="Lam T.T."/>
            <person name="Chang Q.C."/>
            <person name="Ding S.J."/>
            <person name="Wang X.J."/>
            <person name="Zhu J.G."/>
            <person name="Ruan X.D."/>
            <person name="Zhao L."/>
            <person name="Wei J.T."/>
            <person name="Ye R.Z."/>
            <person name="Que T.C."/>
            <person name="Du C.H."/>
            <person name="Zhou Y.H."/>
            <person name="Cheng J.X."/>
            <person name="Dai P.F."/>
            <person name="Guo W.B."/>
            <person name="Han X.H."/>
            <person name="Huang E.J."/>
            <person name="Li L.F."/>
            <person name="Wei W."/>
            <person name="Gao Y.C."/>
            <person name="Liu J.Z."/>
            <person name="Shao H.Z."/>
            <person name="Wang X."/>
            <person name="Wang C.C."/>
            <person name="Yang T.C."/>
            <person name="Huo Q.B."/>
            <person name="Li W."/>
            <person name="Chen H.Y."/>
            <person name="Chen S.E."/>
            <person name="Zhou L.G."/>
            <person name="Ni X.B."/>
            <person name="Tian J.H."/>
            <person name="Sheng Y."/>
            <person name="Liu T."/>
            <person name="Pan Y.S."/>
            <person name="Xia L.Y."/>
            <person name="Li J."/>
            <person name="Zhao F."/>
            <person name="Cao W.C."/>
        </authorList>
    </citation>
    <scope>NUCLEOTIDE SEQUENCE [LARGE SCALE GENOMIC DNA]</scope>
    <source>
        <strain evidence="1">Iper-2018</strain>
    </source>
</reference>
<accession>A0AC60PZ31</accession>
<dbReference type="Proteomes" id="UP000805193">
    <property type="component" value="Unassembled WGS sequence"/>
</dbReference>
<name>A0AC60PZ31_IXOPE</name>
<sequence length="939" mass="103259">MTKQQILNTVPAATKYLIDKSRKLKAANGVWTLPDPYTSNKLKESDVATALRYFLEDEMDCSIQSPNKKDVVTVNISGTKECVVKRYMTRSIRESYALLMKAHPDIKLGLTKFYTLRPKWVKIAPYRDQSVELVGKFRGNQTHSDHFRLLEQDGHNLLVGARNVVYNISLSTLELRKKLEWFAKSEDIKMCKLKGKTEEDCQNYIRVLARKSETVIFVCGTNAYKPRCRDYEVFQDGEYLIKEDKPGEGLCPFDPKNNSTAIFADGDLYVATVGQLSGADPLIHRRPLRTEPSDLKHLNAPNFVSSIYFEDYVYFFFRESAVEYINCGKTVYSRVARVCTRDKGGPHKFQQRWTSFLKARLNCSVGGDIPFYFNEIQSTSPIVEGTYNGKDAKLIYSVFTTPHNSLSGSAVCAFSLEDVQRAFEGNFKGQDDINSNWLPIVNSKVPEPRPGQCVNDSRTLPDVTLNFITEHPLMDQAVPSYFGRPILVHTGFQYRFTYIAVDPQVETVNGKKYDVLFIGTDVGRVLKAVNVASGATGGNQQQQQQQSKGGPVLVEDVGVFESGAPVTNLLVHRNAREPRLIVVAPSEIHSIPLFGCQRYAGSCADCVALQDPYCAWDTDNNACVNPRLKIRKKDSFVQNIEEGWDHRCGQGVLQDSGGVTASPAVSVCPACECTCPPSHPSPPPSSPLPALPTTDEEEDSAAEEFNDLTREELFGRPTDPLRSLQSPKGGSDDGALSNQVTRPMGTGNEGGVAGASLHGAQGGPSASSQFYTAETLAIAVTTSIVSSLVVGFISGYIFSRRCRGDEEADDACPADDYSHYLDRGGGGDPHAEGFLAAAHHHHHNNAKPINLAEAPKAFASLYGGAETLLFPPHSSPRRTANWERVMEASWQSTAFDASVLTWGRMNVRPTKDAAAIMQADDGGRGRASALCGPLQLPGQ</sequence>
<gene>
    <name evidence="1" type="ORF">HPB47_026355</name>
</gene>